<dbReference type="AlphaFoldDB" id="A0A8J5X7B1"/>
<evidence type="ECO:0000256" key="4">
    <source>
        <dbReference type="SAM" id="MobiDB-lite"/>
    </source>
</evidence>
<evidence type="ECO:0000313" key="6">
    <source>
        <dbReference type="Proteomes" id="UP000751190"/>
    </source>
</evidence>
<feature type="binding site" evidence="2">
    <location>
        <position position="311"/>
    </location>
    <ligand>
        <name>Cu cation</name>
        <dbReference type="ChEBI" id="CHEBI:23378"/>
    </ligand>
</feature>
<dbReference type="Proteomes" id="UP000751190">
    <property type="component" value="Unassembled WGS sequence"/>
</dbReference>
<feature type="disulfide bond" description="Redox-active" evidence="3">
    <location>
        <begin position="163"/>
        <end position="167"/>
    </location>
</feature>
<dbReference type="InterPro" id="IPR003782">
    <property type="entry name" value="SCO1/SenC"/>
</dbReference>
<feature type="region of interest" description="Disordered" evidence="4">
    <location>
        <begin position="42"/>
        <end position="86"/>
    </location>
</feature>
<dbReference type="OMA" id="CARCASF"/>
<evidence type="ECO:0000313" key="5">
    <source>
        <dbReference type="EMBL" id="KAG8457680.1"/>
    </source>
</evidence>
<dbReference type="OrthoDB" id="270009at2759"/>
<comment type="similarity">
    <text evidence="1">Belongs to the SCO1/2 family.</text>
</comment>
<dbReference type="InterPro" id="IPR036249">
    <property type="entry name" value="Thioredoxin-like_sf"/>
</dbReference>
<reference evidence="5" key="1">
    <citation type="submission" date="2021-05" db="EMBL/GenBank/DDBJ databases">
        <title>The genome of the haptophyte Pavlova lutheri (Diacronema luteri, Pavlovales) - a model for lipid biosynthesis in eukaryotic algae.</title>
        <authorList>
            <person name="Hulatt C.J."/>
            <person name="Posewitz M.C."/>
        </authorList>
    </citation>
    <scope>NUCLEOTIDE SEQUENCE</scope>
    <source>
        <strain evidence="5">NIVA-4/92</strain>
    </source>
</reference>
<dbReference type="GO" id="GO:0046872">
    <property type="term" value="F:metal ion binding"/>
    <property type="evidence" value="ECO:0007669"/>
    <property type="project" value="UniProtKB-KW"/>
</dbReference>
<evidence type="ECO:0000256" key="3">
    <source>
        <dbReference type="PIRSR" id="PIRSR603782-2"/>
    </source>
</evidence>
<dbReference type="Gene3D" id="3.40.30.10">
    <property type="entry name" value="Glutaredoxin"/>
    <property type="match status" value="1"/>
</dbReference>
<keyword evidence="2" id="KW-0186">Copper</keyword>
<dbReference type="CDD" id="cd02968">
    <property type="entry name" value="SCO"/>
    <property type="match status" value="1"/>
</dbReference>
<organism evidence="5 6">
    <name type="scientific">Diacronema lutheri</name>
    <name type="common">Unicellular marine alga</name>
    <name type="synonym">Monochrysis lutheri</name>
    <dbReference type="NCBI Taxonomy" id="2081491"/>
    <lineage>
        <taxon>Eukaryota</taxon>
        <taxon>Haptista</taxon>
        <taxon>Haptophyta</taxon>
        <taxon>Pavlovophyceae</taxon>
        <taxon>Pavlovales</taxon>
        <taxon>Pavlovaceae</taxon>
        <taxon>Diacronema</taxon>
    </lineage>
</organism>
<evidence type="ECO:0000256" key="2">
    <source>
        <dbReference type="PIRSR" id="PIRSR603782-1"/>
    </source>
</evidence>
<dbReference type="PANTHER" id="PTHR12151">
    <property type="entry name" value="ELECTRON TRANSPORT PROTIN SCO1/SENC FAMILY MEMBER"/>
    <property type="match status" value="1"/>
</dbReference>
<evidence type="ECO:0000256" key="1">
    <source>
        <dbReference type="ARBA" id="ARBA00010996"/>
    </source>
</evidence>
<evidence type="ECO:0008006" key="7">
    <source>
        <dbReference type="Google" id="ProtNLM"/>
    </source>
</evidence>
<protein>
    <recommendedName>
        <fullName evidence="7">Thioredoxin domain-containing protein</fullName>
    </recommendedName>
</protein>
<dbReference type="Pfam" id="PF02630">
    <property type="entry name" value="SCO1-SenC"/>
    <property type="match status" value="2"/>
</dbReference>
<keyword evidence="2" id="KW-0479">Metal-binding</keyword>
<dbReference type="PANTHER" id="PTHR12151:SF25">
    <property type="entry name" value="LINALOOL DEHYDRATASE_ISOMERASE DOMAIN-CONTAINING PROTEIN"/>
    <property type="match status" value="1"/>
</dbReference>
<keyword evidence="6" id="KW-1185">Reference proteome</keyword>
<comment type="caution">
    <text evidence="5">The sequence shown here is derived from an EMBL/GenBank/DDBJ whole genome shotgun (WGS) entry which is preliminary data.</text>
</comment>
<dbReference type="SUPFAM" id="SSF52833">
    <property type="entry name" value="Thioredoxin-like"/>
    <property type="match status" value="1"/>
</dbReference>
<accession>A0A8J5X7B1</accession>
<name>A0A8J5X7B1_DIALT</name>
<keyword evidence="3" id="KW-1015">Disulfide bond</keyword>
<proteinExistence type="inferred from homology"/>
<feature type="compositionally biased region" description="Gly residues" evidence="4">
    <location>
        <begin position="49"/>
        <end position="83"/>
    </location>
</feature>
<dbReference type="EMBL" id="JAGTXO010000065">
    <property type="protein sequence ID" value="KAG8457680.1"/>
    <property type="molecule type" value="Genomic_DNA"/>
</dbReference>
<sequence length="387" mass="38822">MLGPRFARTLRQLAPPHCARCASFGTMRAGSHAPLLASPGARRHLATDGGAGGGGSGGSSGGGGGGGGSRGAASGGAGGGRPAGGAQRRTPIGWISLGLTSLSAAGLYVLYRQQLALKLSNEKVVGSAALGGPFALVDAHGREVTDESLRGRFVLLYFGFTKCPDICPDELEKLSEVTRRIDAAQPRPGGVDAHGRAPIAPVFVTIDPARDTPERLRAYFGAPPQPPAVAAAAAAAHAAAAGLGAAAAPSAAPGGSAAAASVEGHGFAYHPRLLALTGSQEQIDAVARAYRIYTSKPTPSEAASGEYLLDHSIIIYLLAPDGKFLSFYGRNFSAHEVATKALAEIAKWDAEHTRADGGLGAWLASARGALDGAARAVTAAVGGGGGK</sequence>
<feature type="binding site" evidence="2">
    <location>
        <position position="167"/>
    </location>
    <ligand>
        <name>Cu cation</name>
        <dbReference type="ChEBI" id="CHEBI:23378"/>
    </ligand>
</feature>
<feature type="binding site" evidence="2">
    <location>
        <position position="163"/>
    </location>
    <ligand>
        <name>Cu cation</name>
        <dbReference type="ChEBI" id="CHEBI:23378"/>
    </ligand>
</feature>
<gene>
    <name evidence="5" type="ORF">KFE25_001466</name>
</gene>